<dbReference type="Pfam" id="PF00664">
    <property type="entry name" value="ABC_membrane"/>
    <property type="match status" value="1"/>
</dbReference>
<dbReference type="GO" id="GO:0016887">
    <property type="term" value="F:ATP hydrolysis activity"/>
    <property type="evidence" value="ECO:0007669"/>
    <property type="project" value="InterPro"/>
</dbReference>
<dbReference type="SUPFAM" id="SSF52540">
    <property type="entry name" value="P-loop containing nucleoside triphosphate hydrolases"/>
    <property type="match status" value="1"/>
</dbReference>
<evidence type="ECO:0000256" key="1">
    <source>
        <dbReference type="ARBA" id="ARBA00004651"/>
    </source>
</evidence>
<dbReference type="PANTHER" id="PTHR43394:SF1">
    <property type="entry name" value="ATP-BINDING CASSETTE SUB-FAMILY B MEMBER 10, MITOCHONDRIAL"/>
    <property type="match status" value="1"/>
</dbReference>
<dbReference type="GO" id="GO:0005886">
    <property type="term" value="C:plasma membrane"/>
    <property type="evidence" value="ECO:0007669"/>
    <property type="project" value="UniProtKB-SubCell"/>
</dbReference>
<evidence type="ECO:0000256" key="8">
    <source>
        <dbReference type="ARBA" id="ARBA00023136"/>
    </source>
</evidence>
<keyword evidence="8 9" id="KW-0472">Membrane</keyword>
<gene>
    <name evidence="12" type="ORF">BXY41_109179</name>
</gene>
<dbReference type="Proteomes" id="UP000237749">
    <property type="component" value="Unassembled WGS sequence"/>
</dbReference>
<feature type="transmembrane region" description="Helical" evidence="9">
    <location>
        <begin position="54"/>
        <end position="75"/>
    </location>
</feature>
<feature type="domain" description="ABC transporter" evidence="10">
    <location>
        <begin position="330"/>
        <end position="565"/>
    </location>
</feature>
<evidence type="ECO:0000256" key="4">
    <source>
        <dbReference type="ARBA" id="ARBA00022692"/>
    </source>
</evidence>
<proteinExistence type="predicted"/>
<keyword evidence="13" id="KW-1185">Reference proteome</keyword>
<accession>A0A2S6HQ73</accession>
<name>A0A2S6HQ73_9FIRM</name>
<evidence type="ECO:0000256" key="6">
    <source>
        <dbReference type="ARBA" id="ARBA00022840"/>
    </source>
</evidence>
<dbReference type="InterPro" id="IPR011527">
    <property type="entry name" value="ABC1_TM_dom"/>
</dbReference>
<keyword evidence="7 9" id="KW-1133">Transmembrane helix</keyword>
<dbReference type="OrthoDB" id="1119394at2"/>
<feature type="transmembrane region" description="Helical" evidence="9">
    <location>
        <begin position="143"/>
        <end position="171"/>
    </location>
</feature>
<dbReference type="CDD" id="cd07346">
    <property type="entry name" value="ABC_6TM_exporters"/>
    <property type="match status" value="1"/>
</dbReference>
<reference evidence="12 13" key="1">
    <citation type="submission" date="2018-02" db="EMBL/GenBank/DDBJ databases">
        <title>Genomic Encyclopedia of Archaeal and Bacterial Type Strains, Phase II (KMG-II): from individual species to whole genera.</title>
        <authorList>
            <person name="Goeker M."/>
        </authorList>
    </citation>
    <scope>NUCLEOTIDE SEQUENCE [LARGE SCALE GENOMIC DNA]</scope>
    <source>
        <strain evidence="12 13">DSM 3808</strain>
    </source>
</reference>
<keyword evidence="4 9" id="KW-0812">Transmembrane</keyword>
<dbReference type="FunFam" id="3.40.50.300:FF:000221">
    <property type="entry name" value="Multidrug ABC transporter ATP-binding protein"/>
    <property type="match status" value="1"/>
</dbReference>
<dbReference type="Pfam" id="PF00005">
    <property type="entry name" value="ABC_tran"/>
    <property type="match status" value="1"/>
</dbReference>
<feature type="domain" description="ABC transmembrane type-1" evidence="11">
    <location>
        <begin position="19"/>
        <end position="291"/>
    </location>
</feature>
<evidence type="ECO:0000259" key="10">
    <source>
        <dbReference type="PROSITE" id="PS50893"/>
    </source>
</evidence>
<dbReference type="PROSITE" id="PS50893">
    <property type="entry name" value="ABC_TRANSPORTER_2"/>
    <property type="match status" value="1"/>
</dbReference>
<dbReference type="PANTHER" id="PTHR43394">
    <property type="entry name" value="ATP-DEPENDENT PERMEASE MDL1, MITOCHONDRIAL"/>
    <property type="match status" value="1"/>
</dbReference>
<dbReference type="SUPFAM" id="SSF90123">
    <property type="entry name" value="ABC transporter transmembrane region"/>
    <property type="match status" value="1"/>
</dbReference>
<keyword evidence="3" id="KW-1003">Cell membrane</keyword>
<dbReference type="InterPro" id="IPR017871">
    <property type="entry name" value="ABC_transporter-like_CS"/>
</dbReference>
<dbReference type="Gene3D" id="1.20.1560.10">
    <property type="entry name" value="ABC transporter type 1, transmembrane domain"/>
    <property type="match status" value="1"/>
</dbReference>
<dbReference type="PROSITE" id="PS50929">
    <property type="entry name" value="ABC_TM1F"/>
    <property type="match status" value="1"/>
</dbReference>
<dbReference type="GO" id="GO:0015421">
    <property type="term" value="F:ABC-type oligopeptide transporter activity"/>
    <property type="evidence" value="ECO:0007669"/>
    <property type="project" value="TreeGrafter"/>
</dbReference>
<evidence type="ECO:0000313" key="13">
    <source>
        <dbReference type="Proteomes" id="UP000237749"/>
    </source>
</evidence>
<keyword evidence="5" id="KW-0547">Nucleotide-binding</keyword>
<sequence length="570" mass="65429">MKHIRWYWKFIKKSKWAFLGACIIMILEIIAQMSKIGLQKWLVDSVFTQGNYQFLPKLLIFITIAYLLGAVTPYWSEWILHKIGYGVRVSVGEVLMQALYRMPISQFQNERITRYVDYFTNDVESIGENVYRLPLTLQDLIKLIVLIGIMAYLSPSVLIILIVMIILYFIIGKSYKERMKTKSKEVKESRTNLLVHIEEGISSTREVIAYNRMGWEEKIYHRLFKKYYTKIMEEVRIINEQLFLTAPLRWGTNLVVLIYGGYLVLHNQMTLGTYLILYQYSLNITTSLQAVYEFHVRWTSFEVSIERVRSVIESAEGETGAKSLNQINEIAFDKVSFQYSENSQKVLDELTFSIPIGKKVAIVGSSGSGKSTVARLLLRFYEPSNGAIRINGVELKDIKEHDYDSCYNIAFQEPYFFPDTIRNNILFGRSGITHEKMIKICKLVQIHDDIMNLELGYDAMIGERGISLSGGQKQRLSLARALAADPDVLILDEATSALDLETERQIQRNMDELRQGKTTIIIAHRLSTVQNADTIYVFENGKVAEAGSHTELMKNGSVYTSLVHAQTEII</sequence>
<dbReference type="InterPro" id="IPR027417">
    <property type="entry name" value="P-loop_NTPase"/>
</dbReference>
<evidence type="ECO:0000259" key="11">
    <source>
        <dbReference type="PROSITE" id="PS50929"/>
    </source>
</evidence>
<dbReference type="AlphaFoldDB" id="A0A2S6HQ73"/>
<feature type="transmembrane region" description="Helical" evidence="9">
    <location>
        <begin position="16"/>
        <end position="34"/>
    </location>
</feature>
<dbReference type="PROSITE" id="PS00211">
    <property type="entry name" value="ABC_TRANSPORTER_1"/>
    <property type="match status" value="1"/>
</dbReference>
<dbReference type="InterPro" id="IPR003593">
    <property type="entry name" value="AAA+_ATPase"/>
</dbReference>
<evidence type="ECO:0000256" key="5">
    <source>
        <dbReference type="ARBA" id="ARBA00022741"/>
    </source>
</evidence>
<dbReference type="Gene3D" id="3.40.50.300">
    <property type="entry name" value="P-loop containing nucleotide triphosphate hydrolases"/>
    <property type="match status" value="1"/>
</dbReference>
<dbReference type="RefSeq" id="WP_104438113.1">
    <property type="nucleotide sequence ID" value="NZ_PTJA01000009.1"/>
</dbReference>
<evidence type="ECO:0000256" key="7">
    <source>
        <dbReference type="ARBA" id="ARBA00022989"/>
    </source>
</evidence>
<dbReference type="InterPro" id="IPR003439">
    <property type="entry name" value="ABC_transporter-like_ATP-bd"/>
</dbReference>
<dbReference type="GO" id="GO:0005524">
    <property type="term" value="F:ATP binding"/>
    <property type="evidence" value="ECO:0007669"/>
    <property type="project" value="UniProtKB-KW"/>
</dbReference>
<evidence type="ECO:0000256" key="2">
    <source>
        <dbReference type="ARBA" id="ARBA00022448"/>
    </source>
</evidence>
<keyword evidence="6" id="KW-0067">ATP-binding</keyword>
<evidence type="ECO:0000313" key="12">
    <source>
        <dbReference type="EMBL" id="PPK79700.1"/>
    </source>
</evidence>
<keyword evidence="2" id="KW-0813">Transport</keyword>
<dbReference type="EMBL" id="PTJA01000009">
    <property type="protein sequence ID" value="PPK79700.1"/>
    <property type="molecule type" value="Genomic_DNA"/>
</dbReference>
<evidence type="ECO:0000256" key="3">
    <source>
        <dbReference type="ARBA" id="ARBA00022475"/>
    </source>
</evidence>
<dbReference type="InterPro" id="IPR036640">
    <property type="entry name" value="ABC1_TM_sf"/>
</dbReference>
<evidence type="ECO:0000256" key="9">
    <source>
        <dbReference type="SAM" id="Phobius"/>
    </source>
</evidence>
<protein>
    <submittedName>
        <fullName evidence="12">ABC-type multidrug transport system fused ATPase/permease subunit</fullName>
    </submittedName>
</protein>
<comment type="subcellular location">
    <subcellularLocation>
        <location evidence="1">Cell membrane</location>
        <topology evidence="1">Multi-pass membrane protein</topology>
    </subcellularLocation>
</comment>
<organism evidence="12 13">
    <name type="scientific">Lacrimispora xylanisolvens</name>
    <dbReference type="NCBI Taxonomy" id="384636"/>
    <lineage>
        <taxon>Bacteria</taxon>
        <taxon>Bacillati</taxon>
        <taxon>Bacillota</taxon>
        <taxon>Clostridia</taxon>
        <taxon>Lachnospirales</taxon>
        <taxon>Lachnospiraceae</taxon>
        <taxon>Lacrimispora</taxon>
    </lineage>
</organism>
<dbReference type="SMART" id="SM00382">
    <property type="entry name" value="AAA"/>
    <property type="match status" value="1"/>
</dbReference>
<comment type="caution">
    <text evidence="12">The sequence shown here is derived from an EMBL/GenBank/DDBJ whole genome shotgun (WGS) entry which is preliminary data.</text>
</comment>
<dbReference type="InterPro" id="IPR039421">
    <property type="entry name" value="Type_1_exporter"/>
</dbReference>